<evidence type="ECO:0000313" key="5">
    <source>
        <dbReference type="Proteomes" id="UP000477311"/>
    </source>
</evidence>
<dbReference type="AlphaFoldDB" id="A0A6M1RPQ3"/>
<dbReference type="Proteomes" id="UP000477311">
    <property type="component" value="Unassembled WGS sequence"/>
</dbReference>
<feature type="compositionally biased region" description="Pro residues" evidence="3">
    <location>
        <begin position="327"/>
        <end position="337"/>
    </location>
</feature>
<dbReference type="InterPro" id="IPR051199">
    <property type="entry name" value="LPS_LOS_Heptosyltrfase"/>
</dbReference>
<dbReference type="GO" id="GO:0008713">
    <property type="term" value="F:ADP-heptose-lipopolysaccharide heptosyltransferase activity"/>
    <property type="evidence" value="ECO:0007669"/>
    <property type="project" value="TreeGrafter"/>
</dbReference>
<dbReference type="CDD" id="cd03789">
    <property type="entry name" value="GT9_LPS_heptosyltransferase"/>
    <property type="match status" value="1"/>
</dbReference>
<dbReference type="InterPro" id="IPR002201">
    <property type="entry name" value="Glyco_trans_9"/>
</dbReference>
<evidence type="ECO:0000256" key="3">
    <source>
        <dbReference type="SAM" id="MobiDB-lite"/>
    </source>
</evidence>
<organism evidence="4 5">
    <name type="scientific">Limisphaera ngatamarikiensis</name>
    <dbReference type="NCBI Taxonomy" id="1324935"/>
    <lineage>
        <taxon>Bacteria</taxon>
        <taxon>Pseudomonadati</taxon>
        <taxon>Verrucomicrobiota</taxon>
        <taxon>Verrucomicrobiia</taxon>
        <taxon>Limisphaerales</taxon>
        <taxon>Limisphaeraceae</taxon>
        <taxon>Limisphaera</taxon>
    </lineage>
</organism>
<dbReference type="Gene3D" id="3.40.50.2000">
    <property type="entry name" value="Glycogen Phosphorylase B"/>
    <property type="match status" value="2"/>
</dbReference>
<dbReference type="RefSeq" id="WP_165107393.1">
    <property type="nucleotide sequence ID" value="NZ_JAAKYA010000053.1"/>
</dbReference>
<keyword evidence="2 4" id="KW-0808">Transferase</keyword>
<accession>A0A6M1RPQ3</accession>
<reference evidence="4 5" key="1">
    <citation type="submission" date="2020-02" db="EMBL/GenBank/DDBJ databases">
        <title>Draft genome sequence of Limisphaera ngatamarikiensis NGM72.4T, a thermophilic Verrucomicrobia grouped in subdivision 3.</title>
        <authorList>
            <person name="Carere C.R."/>
            <person name="Steen J."/>
            <person name="Hugenholtz P."/>
            <person name="Stott M.B."/>
        </authorList>
    </citation>
    <scope>NUCLEOTIDE SEQUENCE [LARGE SCALE GENOMIC DNA]</scope>
    <source>
        <strain evidence="4 5">NGM72.4</strain>
    </source>
</reference>
<dbReference type="EMBL" id="JAAKYA010000053">
    <property type="protein sequence ID" value="NGO39397.1"/>
    <property type="molecule type" value="Genomic_DNA"/>
</dbReference>
<sequence length="337" mass="38523">MEKRILVIKLGAFGDLVLAFDAFHAIRMHHRRDHVTLLTRRAYASWARQMPWFDEVWEDPALRWWQWWGVLAWRRKLRSAGFSRVYDLQGNDRTAAYFRLLHPRPPEWSGPVRGCSHPRPDFQREPLPAYERLLRQLESAGVPRAGRASLDWLTGPVEDFKLPPSFVIFVPGCSPHRPEKRWPAENYAELARRLQSRGLAVVAVGTRADQDALRTLCRLAPWVLNLAGQTDFGQLAELARRALGVVGNDTGPVHLMAAVGAPTLVLYGREAEPQRLRPSGSAVGWLQAKSLADLRVDEVWTWLQRHWFGPMRPPSHLHKLFSDTRPDAPPQHPRPTS</sequence>
<gene>
    <name evidence="4" type="ORF">G4L39_08295</name>
</gene>
<evidence type="ECO:0000313" key="4">
    <source>
        <dbReference type="EMBL" id="NGO39397.1"/>
    </source>
</evidence>
<evidence type="ECO:0000256" key="1">
    <source>
        <dbReference type="ARBA" id="ARBA00022676"/>
    </source>
</evidence>
<protein>
    <submittedName>
        <fullName evidence="4">Glycosyltransferase family 9 protein</fullName>
    </submittedName>
</protein>
<name>A0A6M1RPQ3_9BACT</name>
<evidence type="ECO:0000256" key="2">
    <source>
        <dbReference type="ARBA" id="ARBA00022679"/>
    </source>
</evidence>
<dbReference type="SUPFAM" id="SSF53756">
    <property type="entry name" value="UDP-Glycosyltransferase/glycogen phosphorylase"/>
    <property type="match status" value="1"/>
</dbReference>
<dbReference type="Pfam" id="PF01075">
    <property type="entry name" value="Glyco_transf_9"/>
    <property type="match status" value="1"/>
</dbReference>
<comment type="caution">
    <text evidence="4">The sequence shown here is derived from an EMBL/GenBank/DDBJ whole genome shotgun (WGS) entry which is preliminary data.</text>
</comment>
<dbReference type="GO" id="GO:0009244">
    <property type="term" value="P:lipopolysaccharide core region biosynthetic process"/>
    <property type="evidence" value="ECO:0007669"/>
    <property type="project" value="TreeGrafter"/>
</dbReference>
<dbReference type="PANTHER" id="PTHR30160">
    <property type="entry name" value="TETRAACYLDISACCHARIDE 4'-KINASE-RELATED"/>
    <property type="match status" value="1"/>
</dbReference>
<dbReference type="PANTHER" id="PTHR30160:SF1">
    <property type="entry name" value="LIPOPOLYSACCHARIDE 1,2-N-ACETYLGLUCOSAMINETRANSFERASE-RELATED"/>
    <property type="match status" value="1"/>
</dbReference>
<keyword evidence="1" id="KW-0328">Glycosyltransferase</keyword>
<proteinExistence type="predicted"/>
<dbReference type="GO" id="GO:0005829">
    <property type="term" value="C:cytosol"/>
    <property type="evidence" value="ECO:0007669"/>
    <property type="project" value="TreeGrafter"/>
</dbReference>
<keyword evidence="5" id="KW-1185">Reference proteome</keyword>
<feature type="region of interest" description="Disordered" evidence="3">
    <location>
        <begin position="318"/>
        <end position="337"/>
    </location>
</feature>